<keyword evidence="2 6" id="KW-0328">Glycosyltransferase</keyword>
<evidence type="ECO:0000256" key="1">
    <source>
        <dbReference type="ARBA" id="ARBA00009558"/>
    </source>
</evidence>
<reference evidence="10" key="1">
    <citation type="submission" date="2021-02" db="EMBL/GenBank/DDBJ databases">
        <authorList>
            <person name="Nowell W R."/>
        </authorList>
    </citation>
    <scope>NUCLEOTIDE SEQUENCE</scope>
</reference>
<dbReference type="Pfam" id="PF02825">
    <property type="entry name" value="WWE"/>
    <property type="match status" value="1"/>
</dbReference>
<dbReference type="Gene3D" id="3.30.720.50">
    <property type="match status" value="1"/>
</dbReference>
<dbReference type="Pfam" id="PF01129">
    <property type="entry name" value="ART"/>
    <property type="match status" value="1"/>
</dbReference>
<feature type="domain" description="WWE" evidence="7">
    <location>
        <begin position="18"/>
        <end position="77"/>
    </location>
</feature>
<dbReference type="Gene3D" id="3.90.176.10">
    <property type="entry name" value="Toxin ADP-ribosyltransferase, Chain A, domain 1"/>
    <property type="match status" value="1"/>
</dbReference>
<sequence length="344" mass="39762">MAHAISPTQRIEWMYKLNANSSHPAEWRIYSDIEIAIIEEQYQNKQPEARLDDYHIDLINQVQISIHNSKHQCPVKRVVNLRGDGRLREERFMPNPILPSQPFTDARHRSSFLDAAGQYFNLTIGYDLTVLAMLVEKAAEGIIVEARKVGKEKEGQWMAAQLLKVKSGRYKDVAECCARLYCMESFLYKTLNEIMRLGMDEQHQALWRSKLPTLGPFTCLLFNLQQNLSLPTAAKTMTVYRGANFSQDLIEQYRRISALPEANRGSCQFTAFTSTSRNREKAQQFGNVLFVIEISEADGCDVSSYSEFNEEEHLLNPHFYFFIQSCIFDDQINKWIIKLRSLNI</sequence>
<dbReference type="PROSITE" id="PS51996">
    <property type="entry name" value="TR_MART"/>
    <property type="match status" value="1"/>
</dbReference>
<evidence type="ECO:0000313" key="8">
    <source>
        <dbReference type="EMBL" id="CAF2028788.1"/>
    </source>
</evidence>
<keyword evidence="4" id="KW-0548">Nucleotidyltransferase</keyword>
<dbReference type="Proteomes" id="UP000663842">
    <property type="component" value="Unassembled WGS sequence"/>
</dbReference>
<keyword evidence="12" id="KW-1185">Reference proteome</keyword>
<evidence type="ECO:0000313" key="12">
    <source>
        <dbReference type="Proteomes" id="UP000663866"/>
    </source>
</evidence>
<dbReference type="EMBL" id="CAJNRF010001846">
    <property type="protein sequence ID" value="CAF2028788.1"/>
    <property type="molecule type" value="Genomic_DNA"/>
</dbReference>
<evidence type="ECO:0000259" key="7">
    <source>
        <dbReference type="Pfam" id="PF02825"/>
    </source>
</evidence>
<name>A0A820CKC8_9BILA</name>
<dbReference type="InterPro" id="IPR000768">
    <property type="entry name" value="ART"/>
</dbReference>
<dbReference type="SUPFAM" id="SSF117839">
    <property type="entry name" value="WWE domain"/>
    <property type="match status" value="1"/>
</dbReference>
<dbReference type="AlphaFoldDB" id="A0A820CKC8"/>
<keyword evidence="6" id="KW-0520">NAD</keyword>
<dbReference type="EMBL" id="CAJNRG010007655">
    <property type="protein sequence ID" value="CAF2096687.1"/>
    <property type="molecule type" value="Genomic_DNA"/>
</dbReference>
<evidence type="ECO:0000313" key="9">
    <source>
        <dbReference type="EMBL" id="CAF2096687.1"/>
    </source>
</evidence>
<dbReference type="GO" id="GO:0106274">
    <property type="term" value="F:NAD+-protein-arginine ADP-ribosyltransferase activity"/>
    <property type="evidence" value="ECO:0007669"/>
    <property type="project" value="UniProtKB-EC"/>
</dbReference>
<gene>
    <name evidence="10" type="ORF">OVN521_LOCUS27556</name>
    <name evidence="11" type="ORF">UXM345_LOCUS30803</name>
    <name evidence="8" type="ORF">WKI299_LOCUS6340</name>
    <name evidence="9" type="ORF">XDN619_LOCUS17835</name>
</gene>
<comment type="caution">
    <text evidence="10">The sequence shown here is derived from an EMBL/GenBank/DDBJ whole genome shotgun (WGS) entry which is preliminary data.</text>
</comment>
<keyword evidence="3 6" id="KW-0808">Transferase</keyword>
<evidence type="ECO:0000256" key="5">
    <source>
        <dbReference type="ARBA" id="ARBA00047597"/>
    </source>
</evidence>
<evidence type="ECO:0000313" key="10">
    <source>
        <dbReference type="EMBL" id="CAF4223215.1"/>
    </source>
</evidence>
<proteinExistence type="inferred from homology"/>
<dbReference type="EMBL" id="CAJOBG010007660">
    <property type="protein sequence ID" value="CAF4223215.1"/>
    <property type="molecule type" value="Genomic_DNA"/>
</dbReference>
<evidence type="ECO:0000256" key="6">
    <source>
        <dbReference type="RuleBase" id="RU361228"/>
    </source>
</evidence>
<dbReference type="InterPro" id="IPR004170">
    <property type="entry name" value="WWE_dom"/>
</dbReference>
<evidence type="ECO:0000256" key="2">
    <source>
        <dbReference type="ARBA" id="ARBA00022676"/>
    </source>
</evidence>
<dbReference type="GO" id="GO:0016779">
    <property type="term" value="F:nucleotidyltransferase activity"/>
    <property type="evidence" value="ECO:0007669"/>
    <property type="project" value="UniProtKB-KW"/>
</dbReference>
<dbReference type="InterPro" id="IPR037197">
    <property type="entry name" value="WWE_dom_sf"/>
</dbReference>
<dbReference type="EC" id="2.4.2.31" evidence="6"/>
<dbReference type="Proteomes" id="UP000663856">
    <property type="component" value="Unassembled WGS sequence"/>
</dbReference>
<keyword evidence="6" id="KW-0521">NADP</keyword>
<evidence type="ECO:0000256" key="4">
    <source>
        <dbReference type="ARBA" id="ARBA00022695"/>
    </source>
</evidence>
<accession>A0A820CKC8</accession>
<dbReference type="EMBL" id="CAJOBF010008278">
    <property type="protein sequence ID" value="CAF4252283.1"/>
    <property type="molecule type" value="Genomic_DNA"/>
</dbReference>
<comment type="similarity">
    <text evidence="1 6">Belongs to the Arg-specific ADP-ribosyltransferase family.</text>
</comment>
<dbReference type="Proteomes" id="UP000663887">
    <property type="component" value="Unassembled WGS sequence"/>
</dbReference>
<evidence type="ECO:0000313" key="11">
    <source>
        <dbReference type="EMBL" id="CAF4252283.1"/>
    </source>
</evidence>
<evidence type="ECO:0000256" key="3">
    <source>
        <dbReference type="ARBA" id="ARBA00022679"/>
    </source>
</evidence>
<organism evidence="10 12">
    <name type="scientific">Rotaria magnacalcarata</name>
    <dbReference type="NCBI Taxonomy" id="392030"/>
    <lineage>
        <taxon>Eukaryota</taxon>
        <taxon>Metazoa</taxon>
        <taxon>Spiralia</taxon>
        <taxon>Gnathifera</taxon>
        <taxon>Rotifera</taxon>
        <taxon>Eurotatoria</taxon>
        <taxon>Bdelloidea</taxon>
        <taxon>Philodinida</taxon>
        <taxon>Philodinidae</taxon>
        <taxon>Rotaria</taxon>
    </lineage>
</organism>
<protein>
    <recommendedName>
        <fullName evidence="6">NAD(P)(+)--arginine ADP-ribosyltransferase</fullName>
        <ecNumber evidence="6">2.4.2.31</ecNumber>
    </recommendedName>
    <alternativeName>
        <fullName evidence="6">Mono(ADP-ribosyl)transferase</fullName>
    </alternativeName>
</protein>
<dbReference type="Proteomes" id="UP000663866">
    <property type="component" value="Unassembled WGS sequence"/>
</dbReference>
<dbReference type="SUPFAM" id="SSF56399">
    <property type="entry name" value="ADP-ribosylation"/>
    <property type="match status" value="1"/>
</dbReference>
<comment type="catalytic activity">
    <reaction evidence="5 6">
        <text>L-arginyl-[protein] + NAD(+) = N(omega)-(ADP-D-ribosyl)-L-arginyl-[protein] + nicotinamide + H(+)</text>
        <dbReference type="Rhea" id="RHEA:19149"/>
        <dbReference type="Rhea" id="RHEA-COMP:10532"/>
        <dbReference type="Rhea" id="RHEA-COMP:15087"/>
        <dbReference type="ChEBI" id="CHEBI:15378"/>
        <dbReference type="ChEBI" id="CHEBI:17154"/>
        <dbReference type="ChEBI" id="CHEBI:29965"/>
        <dbReference type="ChEBI" id="CHEBI:57540"/>
        <dbReference type="ChEBI" id="CHEBI:142554"/>
        <dbReference type="EC" id="2.4.2.31"/>
    </reaction>
</comment>